<dbReference type="EMBL" id="JAUSWC010000026">
    <property type="protein sequence ID" value="MDQ0490865.1"/>
    <property type="molecule type" value="Genomic_DNA"/>
</dbReference>
<evidence type="ECO:0000313" key="2">
    <source>
        <dbReference type="EMBL" id="MDQ0490865.1"/>
    </source>
</evidence>
<name>A0ABU0KN58_9ACTN</name>
<feature type="region of interest" description="Disordered" evidence="1">
    <location>
        <begin position="62"/>
        <end position="91"/>
    </location>
</feature>
<dbReference type="RefSeq" id="WP_234008017.1">
    <property type="nucleotide sequence ID" value="NZ_JAUSWC010000026.1"/>
</dbReference>
<feature type="compositionally biased region" description="Low complexity" evidence="1">
    <location>
        <begin position="71"/>
        <end position="91"/>
    </location>
</feature>
<organism evidence="2 3">
    <name type="scientific">Streptomyces thermodiastaticus</name>
    <dbReference type="NCBI Taxonomy" id="44061"/>
    <lineage>
        <taxon>Bacteria</taxon>
        <taxon>Bacillati</taxon>
        <taxon>Actinomycetota</taxon>
        <taxon>Actinomycetes</taxon>
        <taxon>Kitasatosporales</taxon>
        <taxon>Streptomycetaceae</taxon>
        <taxon>Streptomyces</taxon>
    </lineage>
</organism>
<evidence type="ECO:0000256" key="1">
    <source>
        <dbReference type="SAM" id="MobiDB-lite"/>
    </source>
</evidence>
<evidence type="ECO:0008006" key="4">
    <source>
        <dbReference type="Google" id="ProtNLM"/>
    </source>
</evidence>
<comment type="caution">
    <text evidence="2">The sequence shown here is derived from an EMBL/GenBank/DDBJ whole genome shotgun (WGS) entry which is preliminary data.</text>
</comment>
<sequence length="159" mass="17753">MDRYTAMSMHLDLPSGTEDPRDRYRRPGGMALNRNGVEDVLHRIACLLEPLLRLLWPASGRHRHGSRHRAGGAASAPEPAAPVAPGRRPSPYEALLCGEDSRLVRPYLLAHEQRARAKQQRARRRTLWLAVHGIDVGPRRIHGVDVGSRRMRGNEVTAA</sequence>
<evidence type="ECO:0000313" key="3">
    <source>
        <dbReference type="Proteomes" id="UP001236795"/>
    </source>
</evidence>
<gene>
    <name evidence="2" type="ORF">QO019_005749</name>
</gene>
<protein>
    <recommendedName>
        <fullName evidence="4">Transposase</fullName>
    </recommendedName>
</protein>
<keyword evidence="3" id="KW-1185">Reference proteome</keyword>
<accession>A0ABU0KN58</accession>
<feature type="region of interest" description="Disordered" evidence="1">
    <location>
        <begin position="1"/>
        <end position="27"/>
    </location>
</feature>
<dbReference type="Proteomes" id="UP001236795">
    <property type="component" value="Unassembled WGS sequence"/>
</dbReference>
<proteinExistence type="predicted"/>
<reference evidence="2 3" key="1">
    <citation type="submission" date="2023-07" db="EMBL/GenBank/DDBJ databases">
        <title>Genomic Encyclopedia of Type Strains, Phase IV (KMG-IV): sequencing the most valuable type-strain genomes for metagenomic binning, comparative biology and taxonomic classification.</title>
        <authorList>
            <person name="Goeker M."/>
        </authorList>
    </citation>
    <scope>NUCLEOTIDE SEQUENCE [LARGE SCALE GENOMIC DNA]</scope>
    <source>
        <strain evidence="2 3">DSM 40573</strain>
    </source>
</reference>